<name>A0A1B4G178_9BURK</name>
<sequence>MAEPTTSAIAAAGAVLAKIVPGAIGSLIALRFIGDGLTGRQKAVSFVTGAAFSYFVGPLIVVWCGITDGGAQQAIGFLVGLFGLAITKELFKEINDADFIGALKRRFLGGQ</sequence>
<feature type="transmembrane region" description="Helical" evidence="1">
    <location>
        <begin position="44"/>
        <end position="63"/>
    </location>
</feature>
<dbReference type="EMBL" id="CP013389">
    <property type="protein sequence ID" value="AOJ09669.1"/>
    <property type="molecule type" value="Genomic_DNA"/>
</dbReference>
<keyword evidence="1" id="KW-0472">Membrane</keyword>
<evidence type="ECO:0000313" key="3">
    <source>
        <dbReference type="Proteomes" id="UP000067711"/>
    </source>
</evidence>
<keyword evidence="1" id="KW-1133">Transmembrane helix</keyword>
<dbReference type="AlphaFoldDB" id="A0A1B4G178"/>
<evidence type="ECO:0000256" key="1">
    <source>
        <dbReference type="SAM" id="Phobius"/>
    </source>
</evidence>
<dbReference type="RefSeq" id="WP_066491692.1">
    <property type="nucleotide sequence ID" value="NZ_CP013389.1"/>
</dbReference>
<gene>
    <name evidence="2" type="ORF">WS71_20400</name>
</gene>
<dbReference type="Proteomes" id="UP000067711">
    <property type="component" value="Chromosome 1"/>
</dbReference>
<accession>A0A1B4G178</accession>
<proteinExistence type="predicted"/>
<protein>
    <submittedName>
        <fullName evidence="2">Holin</fullName>
    </submittedName>
</protein>
<organism evidence="2 3">
    <name type="scientific">Burkholderia mayonis</name>
    <dbReference type="NCBI Taxonomy" id="1385591"/>
    <lineage>
        <taxon>Bacteria</taxon>
        <taxon>Pseudomonadati</taxon>
        <taxon>Pseudomonadota</taxon>
        <taxon>Betaproteobacteria</taxon>
        <taxon>Burkholderiales</taxon>
        <taxon>Burkholderiaceae</taxon>
        <taxon>Burkholderia</taxon>
        <taxon>pseudomallei group</taxon>
    </lineage>
</organism>
<evidence type="ECO:0000313" key="2">
    <source>
        <dbReference type="EMBL" id="AOJ09669.1"/>
    </source>
</evidence>
<feature type="transmembrane region" description="Helical" evidence="1">
    <location>
        <begin position="6"/>
        <end position="32"/>
    </location>
</feature>
<reference evidence="2 3" key="1">
    <citation type="submission" date="2015-12" db="EMBL/GenBank/DDBJ databases">
        <title>Diversity of Burkholderia near neighbor genomes.</title>
        <authorList>
            <person name="Sahl J."/>
            <person name="Wagner D."/>
            <person name="Keim P."/>
        </authorList>
    </citation>
    <scope>NUCLEOTIDE SEQUENCE [LARGE SCALE GENOMIC DNA]</scope>
    <source>
        <strain evidence="2 3">BDU8</strain>
    </source>
</reference>
<keyword evidence="1" id="KW-0812">Transmembrane</keyword>